<name>A0ACC0F1G8_9ERIC</name>
<reference evidence="1 2" key="1">
    <citation type="journal article" date="2022" name="Plant J.">
        <title>Chromosome-level genome of Camellia lanceoleosa provides a valuable resource for understanding genome evolution and self-incompatibility.</title>
        <authorList>
            <person name="Gong W."/>
            <person name="Xiao S."/>
            <person name="Wang L."/>
            <person name="Liao Z."/>
            <person name="Chang Y."/>
            <person name="Mo W."/>
            <person name="Hu G."/>
            <person name="Li W."/>
            <person name="Zhao G."/>
            <person name="Zhu H."/>
            <person name="Hu X."/>
            <person name="Ji K."/>
            <person name="Xiang X."/>
            <person name="Song Q."/>
            <person name="Yuan D."/>
            <person name="Jin S."/>
            <person name="Zhang L."/>
        </authorList>
    </citation>
    <scope>NUCLEOTIDE SEQUENCE [LARGE SCALE GENOMIC DNA]</scope>
    <source>
        <strain evidence="1">SQ_2022a</strain>
    </source>
</reference>
<dbReference type="EMBL" id="CM045768">
    <property type="protein sequence ID" value="KAI7982479.1"/>
    <property type="molecule type" value="Genomic_DNA"/>
</dbReference>
<evidence type="ECO:0000313" key="1">
    <source>
        <dbReference type="EMBL" id="KAI7982479.1"/>
    </source>
</evidence>
<comment type="caution">
    <text evidence="1">The sequence shown here is derived from an EMBL/GenBank/DDBJ whole genome shotgun (WGS) entry which is preliminary data.</text>
</comment>
<gene>
    <name evidence="1" type="ORF">LOK49_LG15G00084</name>
</gene>
<sequence length="159" mass="18080">MMHRANKHLVSFSGKIIEKTVTNKASMADKWVHSIEYTHSGQNIIIGLDRKFKPHPIRSMSSKTAALQLSLGTHCLILQLLYMDHLPQSIKTFLANPNITFVGIEFHDKTAKLWNEYELLCSKKVDIRALAKIWFPISFHGKPNLRALACEVSGLGVWR</sequence>
<proteinExistence type="predicted"/>
<protein>
    <submittedName>
        <fullName evidence="1">Uncharacterized protein</fullName>
    </submittedName>
</protein>
<organism evidence="1 2">
    <name type="scientific">Camellia lanceoleosa</name>
    <dbReference type="NCBI Taxonomy" id="1840588"/>
    <lineage>
        <taxon>Eukaryota</taxon>
        <taxon>Viridiplantae</taxon>
        <taxon>Streptophyta</taxon>
        <taxon>Embryophyta</taxon>
        <taxon>Tracheophyta</taxon>
        <taxon>Spermatophyta</taxon>
        <taxon>Magnoliopsida</taxon>
        <taxon>eudicotyledons</taxon>
        <taxon>Gunneridae</taxon>
        <taxon>Pentapetalae</taxon>
        <taxon>asterids</taxon>
        <taxon>Ericales</taxon>
        <taxon>Theaceae</taxon>
        <taxon>Camellia</taxon>
    </lineage>
</organism>
<evidence type="ECO:0000313" key="2">
    <source>
        <dbReference type="Proteomes" id="UP001060215"/>
    </source>
</evidence>
<dbReference type="Proteomes" id="UP001060215">
    <property type="component" value="Chromosome 11"/>
</dbReference>
<keyword evidence="2" id="KW-1185">Reference proteome</keyword>
<accession>A0ACC0F1G8</accession>